<evidence type="ECO:0000313" key="2">
    <source>
        <dbReference type="EMBL" id="PWJ54424.1"/>
    </source>
</evidence>
<dbReference type="AlphaFoldDB" id="A0A316AC21"/>
<reference evidence="2 3" key="1">
    <citation type="submission" date="2018-03" db="EMBL/GenBank/DDBJ databases">
        <title>Genomic Encyclopedia of Archaeal and Bacterial Type Strains, Phase II (KMG-II): from individual species to whole genera.</title>
        <authorList>
            <person name="Goeker M."/>
        </authorList>
    </citation>
    <scope>NUCLEOTIDE SEQUENCE [LARGE SCALE GENOMIC DNA]</scope>
    <source>
        <strain evidence="2 3">DSM 44889</strain>
    </source>
</reference>
<dbReference type="EMBL" id="QGDQ01000007">
    <property type="protein sequence ID" value="PWJ54424.1"/>
    <property type="molecule type" value="Genomic_DNA"/>
</dbReference>
<dbReference type="RefSeq" id="WP_109773740.1">
    <property type="nucleotide sequence ID" value="NZ_QGDQ01000007.1"/>
</dbReference>
<dbReference type="OrthoDB" id="2507686at2"/>
<evidence type="ECO:0000256" key="1">
    <source>
        <dbReference type="SAM" id="SignalP"/>
    </source>
</evidence>
<protein>
    <submittedName>
        <fullName evidence="2">Carbohydrate ABC transporter substrate-binding protein (CUT1 family)</fullName>
    </submittedName>
</protein>
<sequence>MQLSRRSVLFAAFAASSTAALAACGSSDSSSSTGTGAAGAVDGKGKTLTVLVAAQPNYPTQFAAWSKQVTDAFTAATGATLAIETFSNSAEETTKIQASIVAGTGPDVYQLGTTFTPVAYGTGGFLELSADDWKAIGGREKFSPETFGMSGPSEDKQIGIPSATRPFVYAYNTEMFTAAGIASPPTTWNDLIAAATKLTSDGTYGMAVAYADGYDPWKYIWAFTEQTGGSYVSEDLTKAQLDSEQVKNAVAQYFGLLTQHKVVDPAAVGWKSGDALAAFSGGKAAILPMTSAAAVPALDQGAVKGKYAFAPLPDVAPGQTSRPAGAPPAQSIVSGDNLAIASYTPNKDLALAYVKLVTDAEIQQAQFTYFGNLPTNKEALAAVTSANPVLAPMAAAEKGSTPTAFTGAWADVQNGVQNVVVQSLPELAKGSVDPASTASLLEAANAKAQASLDRAAR</sequence>
<dbReference type="PROSITE" id="PS51257">
    <property type="entry name" value="PROKAR_LIPOPROTEIN"/>
    <property type="match status" value="1"/>
</dbReference>
<dbReference type="InterPro" id="IPR050490">
    <property type="entry name" value="Bact_solute-bd_prot1"/>
</dbReference>
<evidence type="ECO:0000313" key="3">
    <source>
        <dbReference type="Proteomes" id="UP000245469"/>
    </source>
</evidence>
<dbReference type="PANTHER" id="PTHR43649">
    <property type="entry name" value="ARABINOSE-BINDING PROTEIN-RELATED"/>
    <property type="match status" value="1"/>
</dbReference>
<dbReference type="Pfam" id="PF01547">
    <property type="entry name" value="SBP_bac_1"/>
    <property type="match status" value="1"/>
</dbReference>
<dbReference type="PANTHER" id="PTHR43649:SF12">
    <property type="entry name" value="DIACETYLCHITOBIOSE BINDING PROTEIN DASA"/>
    <property type="match status" value="1"/>
</dbReference>
<dbReference type="PROSITE" id="PS51318">
    <property type="entry name" value="TAT"/>
    <property type="match status" value="1"/>
</dbReference>
<comment type="caution">
    <text evidence="2">The sequence shown here is derived from an EMBL/GenBank/DDBJ whole genome shotgun (WGS) entry which is preliminary data.</text>
</comment>
<feature type="chain" id="PRO_5016314866" evidence="1">
    <location>
        <begin position="23"/>
        <end position="457"/>
    </location>
</feature>
<proteinExistence type="predicted"/>
<dbReference type="SUPFAM" id="SSF53850">
    <property type="entry name" value="Periplasmic binding protein-like II"/>
    <property type="match status" value="1"/>
</dbReference>
<organism evidence="2 3">
    <name type="scientific">Quadrisphaera granulorum</name>
    <dbReference type="NCBI Taxonomy" id="317664"/>
    <lineage>
        <taxon>Bacteria</taxon>
        <taxon>Bacillati</taxon>
        <taxon>Actinomycetota</taxon>
        <taxon>Actinomycetes</taxon>
        <taxon>Kineosporiales</taxon>
        <taxon>Kineosporiaceae</taxon>
        <taxon>Quadrisphaera</taxon>
    </lineage>
</organism>
<gene>
    <name evidence="2" type="ORF">BXY45_107120</name>
</gene>
<accession>A0A316AC21</accession>
<dbReference type="InterPro" id="IPR006311">
    <property type="entry name" value="TAT_signal"/>
</dbReference>
<keyword evidence="1" id="KW-0732">Signal</keyword>
<dbReference type="Proteomes" id="UP000245469">
    <property type="component" value="Unassembled WGS sequence"/>
</dbReference>
<feature type="signal peptide" evidence="1">
    <location>
        <begin position="1"/>
        <end position="22"/>
    </location>
</feature>
<dbReference type="Gene3D" id="3.40.190.10">
    <property type="entry name" value="Periplasmic binding protein-like II"/>
    <property type="match status" value="1"/>
</dbReference>
<keyword evidence="3" id="KW-1185">Reference proteome</keyword>
<name>A0A316AC21_9ACTN</name>
<dbReference type="InterPro" id="IPR006059">
    <property type="entry name" value="SBP"/>
</dbReference>